<feature type="transmembrane region" description="Helical" evidence="7">
    <location>
        <begin position="323"/>
        <end position="341"/>
    </location>
</feature>
<keyword evidence="10" id="KW-1185">Reference proteome</keyword>
<comment type="caution">
    <text evidence="9">The sequence shown here is derived from an EMBL/GenBank/DDBJ whole genome shotgun (WGS) entry which is preliminary data.</text>
</comment>
<evidence type="ECO:0000256" key="5">
    <source>
        <dbReference type="ARBA" id="ARBA00022989"/>
    </source>
</evidence>
<dbReference type="PRINTS" id="PR01988">
    <property type="entry name" value="EXPORTERBACE"/>
</dbReference>
<dbReference type="EMBL" id="JAUSUG010000029">
    <property type="protein sequence ID" value="MDQ0257524.1"/>
    <property type="molecule type" value="Genomic_DNA"/>
</dbReference>
<keyword evidence="3" id="KW-1003">Cell membrane</keyword>
<keyword evidence="4 7" id="KW-0812">Transmembrane</keyword>
<feature type="transmembrane region" description="Helical" evidence="7">
    <location>
        <begin position="51"/>
        <end position="77"/>
    </location>
</feature>
<feature type="transmembrane region" description="Helical" evidence="7">
    <location>
        <begin position="265"/>
        <end position="288"/>
    </location>
</feature>
<name>A0ABU0A1Z7_9BACI</name>
<evidence type="ECO:0000259" key="8">
    <source>
        <dbReference type="PROSITE" id="PS50850"/>
    </source>
</evidence>
<dbReference type="PANTHER" id="PTHR23513">
    <property type="entry name" value="INTEGRAL MEMBRANE EFFLUX PROTEIN-RELATED"/>
    <property type="match status" value="1"/>
</dbReference>
<feature type="transmembrane region" description="Helical" evidence="7">
    <location>
        <begin position="184"/>
        <end position="201"/>
    </location>
</feature>
<evidence type="ECO:0000256" key="6">
    <source>
        <dbReference type="ARBA" id="ARBA00023136"/>
    </source>
</evidence>
<feature type="transmembrane region" description="Helical" evidence="7">
    <location>
        <begin position="20"/>
        <end position="45"/>
    </location>
</feature>
<keyword evidence="2" id="KW-0813">Transport</keyword>
<organism evidence="9 10">
    <name type="scientific">Evansella vedderi</name>
    <dbReference type="NCBI Taxonomy" id="38282"/>
    <lineage>
        <taxon>Bacteria</taxon>
        <taxon>Bacillati</taxon>
        <taxon>Bacillota</taxon>
        <taxon>Bacilli</taxon>
        <taxon>Bacillales</taxon>
        <taxon>Bacillaceae</taxon>
        <taxon>Evansella</taxon>
    </lineage>
</organism>
<feature type="transmembrane region" description="Helical" evidence="7">
    <location>
        <begin position="300"/>
        <end position="317"/>
    </location>
</feature>
<feature type="transmembrane region" description="Helical" evidence="7">
    <location>
        <begin position="236"/>
        <end position="259"/>
    </location>
</feature>
<dbReference type="PROSITE" id="PS50850">
    <property type="entry name" value="MFS"/>
    <property type="match status" value="1"/>
</dbReference>
<evidence type="ECO:0000256" key="4">
    <source>
        <dbReference type="ARBA" id="ARBA00022692"/>
    </source>
</evidence>
<evidence type="ECO:0000256" key="3">
    <source>
        <dbReference type="ARBA" id="ARBA00022475"/>
    </source>
</evidence>
<evidence type="ECO:0000313" key="9">
    <source>
        <dbReference type="EMBL" id="MDQ0257524.1"/>
    </source>
</evidence>
<accession>A0ABU0A1Z7</accession>
<dbReference type="InterPro" id="IPR020846">
    <property type="entry name" value="MFS_dom"/>
</dbReference>
<evidence type="ECO:0000256" key="2">
    <source>
        <dbReference type="ARBA" id="ARBA00022448"/>
    </source>
</evidence>
<dbReference type="InterPro" id="IPR010290">
    <property type="entry name" value="TM_effector"/>
</dbReference>
<proteinExistence type="predicted"/>
<feature type="domain" description="Major facilitator superfamily (MFS) profile" evidence="8">
    <location>
        <begin position="14"/>
        <end position="420"/>
    </location>
</feature>
<dbReference type="InterPro" id="IPR036259">
    <property type="entry name" value="MFS_trans_sf"/>
</dbReference>
<dbReference type="Pfam" id="PF05977">
    <property type="entry name" value="MFS_3"/>
    <property type="match status" value="1"/>
</dbReference>
<feature type="transmembrane region" description="Helical" evidence="7">
    <location>
        <begin position="396"/>
        <end position="416"/>
    </location>
</feature>
<keyword evidence="5 7" id="KW-1133">Transmembrane helix</keyword>
<dbReference type="PANTHER" id="PTHR23513:SF6">
    <property type="entry name" value="MAJOR FACILITATOR SUPERFAMILY ASSOCIATED DOMAIN-CONTAINING PROTEIN"/>
    <property type="match status" value="1"/>
</dbReference>
<dbReference type="InterPro" id="IPR022324">
    <property type="entry name" value="Bacilysin_exporter_BacE_put"/>
</dbReference>
<sequence length="423" mass="45968">MPQSMVKEESPKKKPLGSNFNKLLSGVSLTMLGDGLTLLAIPWIATTLTDNAFYIALVSAAMVLPWLLFSIPVGLLIDRVSHQTLMVMTSAFRGIVLSFLAFIVFQNWVNIPILILATFFIGVAKVIFDSTAQTTIPTVVGRDQLERANGYMVTSITTMDDIIGKGIGGLLLSLGLFVPLMLDAATALLTIPILLSIRGAYQKRSTAPSEKKGKKRVKDELLEGVKWVWNHPLLRGLALLNIGLTTSFASIIAIQVLFIQENLGLGPAGFGMLMVIAAVGAIIGGQLAGFLKNKLGTKQGMLLSVLITGVALGSVGFLNNWVIVAVLFIIGNFAVVIWNVFRLSLLQRIVPEELLGRVLSVFRFVSWGMSPIGMMLGGLIVTLGEFVVAREMALRLPYIVFLVVQLLCCFIMYFLLKNKELEG</sequence>
<comment type="subcellular location">
    <subcellularLocation>
        <location evidence="1">Cell membrane</location>
        <topology evidence="1">Multi-pass membrane protein</topology>
    </subcellularLocation>
</comment>
<evidence type="ECO:0000256" key="1">
    <source>
        <dbReference type="ARBA" id="ARBA00004651"/>
    </source>
</evidence>
<feature type="transmembrane region" description="Helical" evidence="7">
    <location>
        <begin position="361"/>
        <end position="384"/>
    </location>
</feature>
<reference evidence="9 10" key="1">
    <citation type="submission" date="2023-07" db="EMBL/GenBank/DDBJ databases">
        <title>Genomic Encyclopedia of Type Strains, Phase IV (KMG-IV): sequencing the most valuable type-strain genomes for metagenomic binning, comparative biology and taxonomic classification.</title>
        <authorList>
            <person name="Goeker M."/>
        </authorList>
    </citation>
    <scope>NUCLEOTIDE SEQUENCE [LARGE SCALE GENOMIC DNA]</scope>
    <source>
        <strain evidence="9 10">DSM 9768</strain>
    </source>
</reference>
<dbReference type="RefSeq" id="WP_307331389.1">
    <property type="nucleotide sequence ID" value="NZ_JAUSUG010000029.1"/>
</dbReference>
<protein>
    <submittedName>
        <fullName evidence="9">MFS family permease</fullName>
    </submittedName>
</protein>
<dbReference type="CDD" id="cd06173">
    <property type="entry name" value="MFS_MefA_like"/>
    <property type="match status" value="1"/>
</dbReference>
<keyword evidence="6 7" id="KW-0472">Membrane</keyword>
<dbReference type="SUPFAM" id="SSF103473">
    <property type="entry name" value="MFS general substrate transporter"/>
    <property type="match status" value="1"/>
</dbReference>
<gene>
    <name evidence="9" type="ORF">J2S74_004982</name>
</gene>
<evidence type="ECO:0000256" key="7">
    <source>
        <dbReference type="SAM" id="Phobius"/>
    </source>
</evidence>
<dbReference type="Gene3D" id="1.20.1250.20">
    <property type="entry name" value="MFS general substrate transporter like domains"/>
    <property type="match status" value="1"/>
</dbReference>
<evidence type="ECO:0000313" key="10">
    <source>
        <dbReference type="Proteomes" id="UP001230005"/>
    </source>
</evidence>
<dbReference type="Proteomes" id="UP001230005">
    <property type="component" value="Unassembled WGS sequence"/>
</dbReference>